<feature type="region of interest" description="Disordered" evidence="1">
    <location>
        <begin position="89"/>
        <end position="119"/>
    </location>
</feature>
<reference evidence="2" key="1">
    <citation type="submission" date="2021-03" db="EMBL/GenBank/DDBJ databases">
        <title>Whole genome sequence of Streptomyces bomunensis MMS17-BM035.</title>
        <authorList>
            <person name="Lee J.H."/>
        </authorList>
    </citation>
    <scope>NUCLEOTIDE SEQUENCE</scope>
    <source>
        <strain evidence="2">MMS17-BM035</strain>
    </source>
</reference>
<dbReference type="Gene3D" id="3.40.50.720">
    <property type="entry name" value="NAD(P)-binding Rossmann-like Domain"/>
    <property type="match status" value="2"/>
</dbReference>
<evidence type="ECO:0000256" key="1">
    <source>
        <dbReference type="SAM" id="MobiDB-lite"/>
    </source>
</evidence>
<dbReference type="RefSeq" id="WP_209343632.1">
    <property type="nucleotide sequence ID" value="NZ_JAGIQL010000139.1"/>
</dbReference>
<dbReference type="AlphaFoldDB" id="A0A940RX62"/>
<organism evidence="2 3">
    <name type="scientific">Streptomyces montanisoli</name>
    <dbReference type="NCBI Taxonomy" id="2798581"/>
    <lineage>
        <taxon>Bacteria</taxon>
        <taxon>Bacillati</taxon>
        <taxon>Actinomycetota</taxon>
        <taxon>Actinomycetes</taxon>
        <taxon>Kitasatosporales</taxon>
        <taxon>Streptomycetaceae</taxon>
        <taxon>Streptomyces</taxon>
    </lineage>
</organism>
<feature type="compositionally biased region" description="Basic and acidic residues" evidence="1">
    <location>
        <begin position="95"/>
        <end position="106"/>
    </location>
</feature>
<dbReference type="PANTHER" id="PTHR43544">
    <property type="entry name" value="SHORT-CHAIN DEHYDROGENASE/REDUCTASE"/>
    <property type="match status" value="1"/>
</dbReference>
<accession>A0A940RX62</accession>
<dbReference type="InterPro" id="IPR051468">
    <property type="entry name" value="Fungal_SecMetab_SDRs"/>
</dbReference>
<evidence type="ECO:0000313" key="2">
    <source>
        <dbReference type="EMBL" id="MBP0460867.1"/>
    </source>
</evidence>
<feature type="region of interest" description="Disordered" evidence="1">
    <location>
        <begin position="1"/>
        <end position="47"/>
    </location>
</feature>
<comment type="caution">
    <text evidence="2">The sequence shown here is derived from an EMBL/GenBank/DDBJ whole genome shotgun (WGS) entry which is preliminary data.</text>
</comment>
<keyword evidence="3" id="KW-1185">Reference proteome</keyword>
<dbReference type="Proteomes" id="UP000670475">
    <property type="component" value="Unassembled WGS sequence"/>
</dbReference>
<dbReference type="GO" id="GO:0005737">
    <property type="term" value="C:cytoplasm"/>
    <property type="evidence" value="ECO:0007669"/>
    <property type="project" value="TreeGrafter"/>
</dbReference>
<evidence type="ECO:0000313" key="3">
    <source>
        <dbReference type="Proteomes" id="UP000670475"/>
    </source>
</evidence>
<dbReference type="InterPro" id="IPR002347">
    <property type="entry name" value="SDR_fam"/>
</dbReference>
<gene>
    <name evidence="2" type="ORF">JFN87_25845</name>
</gene>
<dbReference type="EMBL" id="JAGIQL010000139">
    <property type="protein sequence ID" value="MBP0460867.1"/>
    <property type="molecule type" value="Genomic_DNA"/>
</dbReference>
<dbReference type="SUPFAM" id="SSF51735">
    <property type="entry name" value="NAD(P)-binding Rossmann-fold domains"/>
    <property type="match status" value="1"/>
</dbReference>
<dbReference type="InterPro" id="IPR036291">
    <property type="entry name" value="NAD(P)-bd_dom_sf"/>
</dbReference>
<proteinExistence type="predicted"/>
<name>A0A940RX62_9ACTN</name>
<dbReference type="Pfam" id="PF00106">
    <property type="entry name" value="adh_short"/>
    <property type="match status" value="1"/>
</dbReference>
<protein>
    <submittedName>
        <fullName evidence="2">SDR family NAD(P)-dependent oxidoreductase</fullName>
    </submittedName>
</protein>
<sequence length="520" mass="55283">MTVTQDTSEHGGSTVPEAQAVPPGERPQAAAVPAQSRAGDVRGHGTGIDPERLAVCLDVLAELDALEVDHPDAVAVRRATAGVYRTVKHRRRQERRAAKTAHDKAVTEATATGSAERIDDETQGLLPSSAAGSAGGTIAGVLKRPRSCYICKTRYVEVDAFYHQLCHTCATENRARRDARTDLTGKRALLTGGRAKIGMYIALRLLRDGAHTTVTTRFPADAIRRFKAMEDSADWIHRLKIVGIDLRDPAQVVALADSVAAAGPLDILINNAAQTVRRSPGAYSELLAAESAPLPAGELPAAEVIGAFGSGAQAVLPSGRESLTAADVTELALVGGSASLARIEAGTAIDAGGLVPDLHDTNSWVQTVSDVDPVELLEVQLCNSTAPFILISRLRQAMARTGDDRAYVVNVSAMEGVFARGYKGAGHPHTNMAKAALNMLTRTSAQEMFQTDRILMTAVDTGWITDERPHPDKVRLAEAGFHAPLDLVDGAARVYDPIVRGEGGEDLYGCFLKDYAPANW</sequence>
<dbReference type="GO" id="GO:0016491">
    <property type="term" value="F:oxidoreductase activity"/>
    <property type="evidence" value="ECO:0007669"/>
    <property type="project" value="TreeGrafter"/>
</dbReference>
<dbReference type="PANTHER" id="PTHR43544:SF2">
    <property type="entry name" value="OXIDOREDUCTASE"/>
    <property type="match status" value="1"/>
</dbReference>